<dbReference type="PANTHER" id="PTHR41148:SF1">
    <property type="entry name" value="LP09875P"/>
    <property type="match status" value="1"/>
</dbReference>
<accession>A0A914ZD11</accession>
<dbReference type="AlphaFoldDB" id="A0A914ZD11"/>
<evidence type="ECO:0000313" key="2">
    <source>
        <dbReference type="WBParaSite" id="PSU_v2.g8147.t1"/>
    </source>
</evidence>
<keyword evidence="1" id="KW-1185">Reference proteome</keyword>
<dbReference type="PANTHER" id="PTHR41148">
    <property type="entry name" value="LP09875P"/>
    <property type="match status" value="1"/>
</dbReference>
<reference evidence="2" key="1">
    <citation type="submission" date="2022-11" db="UniProtKB">
        <authorList>
            <consortium name="WormBaseParasite"/>
        </authorList>
    </citation>
    <scope>IDENTIFICATION</scope>
</reference>
<organism evidence="1 2">
    <name type="scientific">Panagrolaimus superbus</name>
    <dbReference type="NCBI Taxonomy" id="310955"/>
    <lineage>
        <taxon>Eukaryota</taxon>
        <taxon>Metazoa</taxon>
        <taxon>Ecdysozoa</taxon>
        <taxon>Nematoda</taxon>
        <taxon>Chromadorea</taxon>
        <taxon>Rhabditida</taxon>
        <taxon>Tylenchina</taxon>
        <taxon>Panagrolaimomorpha</taxon>
        <taxon>Panagrolaimoidea</taxon>
        <taxon>Panagrolaimidae</taxon>
        <taxon>Panagrolaimus</taxon>
    </lineage>
</organism>
<dbReference type="WBParaSite" id="PSU_v2.g8147.t1">
    <property type="protein sequence ID" value="PSU_v2.g8147.t1"/>
    <property type="gene ID" value="PSU_v2.g8147"/>
</dbReference>
<evidence type="ECO:0000313" key="1">
    <source>
        <dbReference type="Proteomes" id="UP000887577"/>
    </source>
</evidence>
<protein>
    <submittedName>
        <fullName evidence="2">Uncharacterized protein</fullName>
    </submittedName>
</protein>
<name>A0A914ZD11_9BILA</name>
<sequence length="198" mass="21689">MQIFVGVVMLVLNPEMMNPIHVHCYRCDSAESAAMLQANLQMLIGRSENQKCINALEERLFLTNIWEGKFENSNNSNNNLNDCQTLRPARRLQSELKTRLRSTQSERDADLASIGPALFGGGGGGSGAVGTSYYGGLNVPPYLRNKRYSVSDLPSLPSTAAAAINPRLRMFGDTLAKAADKSRSVEGLNKVSNVSRYF</sequence>
<proteinExistence type="predicted"/>
<dbReference type="Proteomes" id="UP000887577">
    <property type="component" value="Unplaced"/>
</dbReference>